<dbReference type="Gene3D" id="1.20.960.30">
    <property type="match status" value="1"/>
</dbReference>
<evidence type="ECO:0000256" key="3">
    <source>
        <dbReference type="ARBA" id="ARBA00022737"/>
    </source>
</evidence>
<dbReference type="STRING" id="857340.A0A086TH63"/>
<dbReference type="SMART" id="SM00320">
    <property type="entry name" value="WD40"/>
    <property type="match status" value="4"/>
</dbReference>
<dbReference type="GO" id="GO:0006357">
    <property type="term" value="P:regulation of transcription by RNA polymerase II"/>
    <property type="evidence" value="ECO:0007669"/>
    <property type="project" value="TreeGrafter"/>
</dbReference>
<comment type="caution">
    <text evidence="6">The sequence shown here is derived from an EMBL/GenBank/DDBJ whole genome shotgun (WGS) entry which is preliminary data.</text>
</comment>
<evidence type="ECO:0000313" key="6">
    <source>
        <dbReference type="EMBL" id="KFH48695.1"/>
    </source>
</evidence>
<feature type="region of interest" description="Disordered" evidence="5">
    <location>
        <begin position="322"/>
        <end position="343"/>
    </location>
</feature>
<dbReference type="AlphaFoldDB" id="A0A086TH63"/>
<dbReference type="SUPFAM" id="SSF50978">
    <property type="entry name" value="WD40 repeat-like"/>
    <property type="match status" value="1"/>
</dbReference>
<dbReference type="Gene3D" id="2.130.10.10">
    <property type="entry name" value="YVTN repeat-like/Quinoprotein amine dehydrogenase"/>
    <property type="match status" value="1"/>
</dbReference>
<sequence length="668" mass="72206">MVVKEFLDSDRVNFLIWRFVSPALQVPACPTGPRAATHHYRETAAKFQKEWHISAPHQHFNFAPHVKGHALVSVINRGLLYHALERQRETSQLSQDAAAEAEALQVGIFGPLVTQPPAKLEVNNEATKLSDPATATTSAQAPLVPVSLAPPPQPTLAPPADEGQISRKRPNQQQLPNGSPVKRWRPSNGSDNADDAATAAEPMDVDSHDQHQDNNAYPSPLEGEEAATSAVQTEGPERGTQLEKVEELTGHTTFIRLTDDDRTERTAPHARSSVPPGGDASVDAANAPTLLHCQWNPKDPSVLAASGTGALARIWSLSRATTSDSDSTHDHVSPSSRPLLEPGTSLNTMVSQIAWASDGLSLALVVESSAQASINIYTSDGVLLQSFDSPAEQVIKLCWNPSNTALLAISPSPDDSGALITVYYASAGTLLSYFFPGHDINTAPLDASWTSDSDFLVCGGDVLVSLYCAETSIVEVRRFETKADDNFRNVLFDWRSKLAATSSEKGTLDLWDDVGQHRSISAHQGAITTMEWQPLPPMHPNVDDERLIATGGEDCAILIWNARMPESKARCFLTMDSPIVRLAFTPDGAFIAGATANQVLIWKVGNPIMPRAVWRRSLQPGWLSPKGNFDSDEEGYAEHCLSWDANGQKLAYGSNSTQGGENYANGPM</sequence>
<feature type="region of interest" description="Disordered" evidence="5">
    <location>
        <begin position="128"/>
        <end position="284"/>
    </location>
</feature>
<evidence type="ECO:0000256" key="1">
    <source>
        <dbReference type="ARBA" id="ARBA00004123"/>
    </source>
</evidence>
<dbReference type="Proteomes" id="UP000029964">
    <property type="component" value="Unassembled WGS sequence"/>
</dbReference>
<dbReference type="Pfam" id="PF00400">
    <property type="entry name" value="WD40"/>
    <property type="match status" value="1"/>
</dbReference>
<keyword evidence="2" id="KW-0853">WD repeat</keyword>
<dbReference type="InterPro" id="IPR045183">
    <property type="entry name" value="Ebi-like"/>
</dbReference>
<protein>
    <submittedName>
        <fullName evidence="6">F-box-like/WD repeat-containing protein TBL1XR1-A-like protein</fullName>
    </submittedName>
</protein>
<evidence type="ECO:0000256" key="4">
    <source>
        <dbReference type="ARBA" id="ARBA00023242"/>
    </source>
</evidence>
<keyword evidence="7" id="KW-1185">Reference proteome</keyword>
<organism evidence="6 7">
    <name type="scientific">Hapsidospora chrysogenum (strain ATCC 11550 / CBS 779.69 / DSM 880 / IAM 14645 / JCM 23072 / IMI 49137)</name>
    <name type="common">Acremonium chrysogenum</name>
    <dbReference type="NCBI Taxonomy" id="857340"/>
    <lineage>
        <taxon>Eukaryota</taxon>
        <taxon>Fungi</taxon>
        <taxon>Dikarya</taxon>
        <taxon>Ascomycota</taxon>
        <taxon>Pezizomycotina</taxon>
        <taxon>Sordariomycetes</taxon>
        <taxon>Hypocreomycetidae</taxon>
        <taxon>Hypocreales</taxon>
        <taxon>Bionectriaceae</taxon>
        <taxon>Hapsidospora</taxon>
    </lineage>
</organism>
<evidence type="ECO:0000313" key="7">
    <source>
        <dbReference type="Proteomes" id="UP000029964"/>
    </source>
</evidence>
<dbReference type="GO" id="GO:0034967">
    <property type="term" value="C:Set3 complex"/>
    <property type="evidence" value="ECO:0007669"/>
    <property type="project" value="TreeGrafter"/>
</dbReference>
<dbReference type="InterPro" id="IPR001680">
    <property type="entry name" value="WD40_rpt"/>
</dbReference>
<proteinExistence type="predicted"/>
<dbReference type="EMBL" id="JPKY01000002">
    <property type="protein sequence ID" value="KFH48695.1"/>
    <property type="molecule type" value="Genomic_DNA"/>
</dbReference>
<reference evidence="7" key="1">
    <citation type="journal article" date="2014" name="Genome Announc.">
        <title>Genome sequence and annotation of Acremonium chrysogenum, producer of the beta-lactam antibiotic cephalosporin C.</title>
        <authorList>
            <person name="Terfehr D."/>
            <person name="Dahlmann T.A."/>
            <person name="Specht T."/>
            <person name="Zadra I."/>
            <person name="Kuernsteiner H."/>
            <person name="Kueck U."/>
        </authorList>
    </citation>
    <scope>NUCLEOTIDE SEQUENCE [LARGE SCALE GENOMIC DNA]</scope>
    <source>
        <strain evidence="7">ATCC 11550 / CBS 779.69 / DSM 880 / IAM 14645 / JCM 23072 / IMI 49137</strain>
    </source>
</reference>
<evidence type="ECO:0000256" key="5">
    <source>
        <dbReference type="SAM" id="MobiDB-lite"/>
    </source>
</evidence>
<dbReference type="PANTHER" id="PTHR22846:SF2">
    <property type="entry name" value="F-BOX-LIKE_WD REPEAT-CONTAINING PROTEIN EBI"/>
    <property type="match status" value="1"/>
</dbReference>
<dbReference type="PANTHER" id="PTHR22846">
    <property type="entry name" value="WD40 REPEAT PROTEIN"/>
    <property type="match status" value="1"/>
</dbReference>
<accession>A0A086TH63</accession>
<keyword evidence="4" id="KW-0539">Nucleus</keyword>
<dbReference type="InterPro" id="IPR036322">
    <property type="entry name" value="WD40_repeat_dom_sf"/>
</dbReference>
<dbReference type="OrthoDB" id="1367865at2759"/>
<feature type="compositionally biased region" description="Pro residues" evidence="5">
    <location>
        <begin position="148"/>
        <end position="157"/>
    </location>
</feature>
<dbReference type="HOGENOM" id="CLU_018409_0_0_1"/>
<dbReference type="InterPro" id="IPR015943">
    <property type="entry name" value="WD40/YVTN_repeat-like_dom_sf"/>
</dbReference>
<gene>
    <name evidence="6" type="ORF">ACRE_004880</name>
</gene>
<name>A0A086TH63_HAPC1</name>
<feature type="compositionally biased region" description="Basic and acidic residues" evidence="5">
    <location>
        <begin position="235"/>
        <end position="249"/>
    </location>
</feature>
<evidence type="ECO:0000256" key="2">
    <source>
        <dbReference type="ARBA" id="ARBA00022574"/>
    </source>
</evidence>
<feature type="compositionally biased region" description="Basic and acidic residues" evidence="5">
    <location>
        <begin position="257"/>
        <end position="267"/>
    </location>
</feature>
<keyword evidence="3" id="KW-0677">Repeat</keyword>
<comment type="subcellular location">
    <subcellularLocation>
        <location evidence="1">Nucleus</location>
    </subcellularLocation>
</comment>
<dbReference type="GO" id="GO:0003714">
    <property type="term" value="F:transcription corepressor activity"/>
    <property type="evidence" value="ECO:0007669"/>
    <property type="project" value="InterPro"/>
</dbReference>